<accession>A0A5K1I668</accession>
<gene>
    <name evidence="1" type="ORF">HALO32_01466</name>
</gene>
<dbReference type="Proteomes" id="UP000326725">
    <property type="component" value="Unassembled WGS sequence"/>
</dbReference>
<dbReference type="AlphaFoldDB" id="A0A5K1I668"/>
<organism evidence="1 2">
    <name type="scientific">Halomonas lysinitropha</name>
    <dbReference type="NCBI Taxonomy" id="2607506"/>
    <lineage>
        <taxon>Bacteria</taxon>
        <taxon>Pseudomonadati</taxon>
        <taxon>Pseudomonadota</taxon>
        <taxon>Gammaproteobacteria</taxon>
        <taxon>Oceanospirillales</taxon>
        <taxon>Halomonadaceae</taxon>
        <taxon>Halomonas</taxon>
    </lineage>
</organism>
<reference evidence="1 2" key="1">
    <citation type="submission" date="2019-09" db="EMBL/GenBank/DDBJ databases">
        <authorList>
            <person name="Criscuolo A."/>
        </authorList>
    </citation>
    <scope>NUCLEOTIDE SEQUENCE [LARGE SCALE GENOMIC DNA]</scope>
    <source>
        <strain evidence="2">3(2)</strain>
    </source>
</reference>
<evidence type="ECO:0000313" key="1">
    <source>
        <dbReference type="EMBL" id="VVZ95400.1"/>
    </source>
</evidence>
<dbReference type="EMBL" id="CABVOU010000027">
    <property type="protein sequence ID" value="VVZ95400.1"/>
    <property type="molecule type" value="Genomic_DNA"/>
</dbReference>
<keyword evidence="2" id="KW-1185">Reference proteome</keyword>
<protein>
    <submittedName>
        <fullName evidence="1">Uncharacterized protein</fullName>
    </submittedName>
</protein>
<proteinExistence type="predicted"/>
<name>A0A5K1I668_9GAMM</name>
<sequence>MKQRHQSQVDSHVAVEDMTELVGNHSLELVAIQRLDSATGDPDGYIVKLVSCREGVDGRILQQVDQRDRHAGSNRHLFHHVEQPPLVSITGLKIEGPAAQGFGHHTASRPQLQVPNETPQAHHQNYRQCHPGEQRRLQGSLEGLAGQGATTIEQHHCQGHHQRGDQDQRR</sequence>
<evidence type="ECO:0000313" key="2">
    <source>
        <dbReference type="Proteomes" id="UP000326725"/>
    </source>
</evidence>